<dbReference type="Proteomes" id="UP001174936">
    <property type="component" value="Unassembled WGS sequence"/>
</dbReference>
<dbReference type="EMBL" id="JAULSV010000004">
    <property type="protein sequence ID" value="KAK0645441.1"/>
    <property type="molecule type" value="Genomic_DNA"/>
</dbReference>
<evidence type="ECO:0000313" key="2">
    <source>
        <dbReference type="EMBL" id="KAK0645441.1"/>
    </source>
</evidence>
<dbReference type="InterPro" id="IPR027417">
    <property type="entry name" value="P-loop_NTPase"/>
</dbReference>
<name>A0AA40CNF3_9PEZI</name>
<dbReference type="Pfam" id="PF01926">
    <property type="entry name" value="MMR_HSR1"/>
    <property type="match status" value="1"/>
</dbReference>
<dbReference type="CDD" id="cd00882">
    <property type="entry name" value="Ras_like_GTPase"/>
    <property type="match status" value="1"/>
</dbReference>
<feature type="domain" description="G" evidence="1">
    <location>
        <begin position="7"/>
        <end position="68"/>
    </location>
</feature>
<dbReference type="GO" id="GO:0005525">
    <property type="term" value="F:GTP binding"/>
    <property type="evidence" value="ECO:0007669"/>
    <property type="project" value="InterPro"/>
</dbReference>
<proteinExistence type="predicted"/>
<evidence type="ECO:0000259" key="1">
    <source>
        <dbReference type="Pfam" id="PF01926"/>
    </source>
</evidence>
<reference evidence="2" key="1">
    <citation type="submission" date="2023-06" db="EMBL/GenBank/DDBJ databases">
        <title>Genome-scale phylogeny and comparative genomics of the fungal order Sordariales.</title>
        <authorList>
            <consortium name="Lawrence Berkeley National Laboratory"/>
            <person name="Hensen N."/>
            <person name="Bonometti L."/>
            <person name="Westerberg I."/>
            <person name="Brannstrom I.O."/>
            <person name="Guillou S."/>
            <person name="Cros-Aarteil S."/>
            <person name="Calhoun S."/>
            <person name="Haridas S."/>
            <person name="Kuo A."/>
            <person name="Mondo S."/>
            <person name="Pangilinan J."/>
            <person name="Riley R."/>
            <person name="Labutti K."/>
            <person name="Andreopoulos B."/>
            <person name="Lipzen A."/>
            <person name="Chen C."/>
            <person name="Yanf M."/>
            <person name="Daum C."/>
            <person name="Ng V."/>
            <person name="Clum A."/>
            <person name="Steindorff A."/>
            <person name="Ohm R."/>
            <person name="Martin F."/>
            <person name="Silar P."/>
            <person name="Natvig D."/>
            <person name="Lalanne C."/>
            <person name="Gautier V."/>
            <person name="Ament-Velasquez S.L."/>
            <person name="Kruys A."/>
            <person name="Hutchinson M.I."/>
            <person name="Powell A.J."/>
            <person name="Barry K."/>
            <person name="Miller A.N."/>
            <person name="Grigoriev I.V."/>
            <person name="Debuchy R."/>
            <person name="Gladieux P."/>
            <person name="Thoren M.H."/>
            <person name="Johannesson H."/>
        </authorList>
    </citation>
    <scope>NUCLEOTIDE SEQUENCE</scope>
    <source>
        <strain evidence="2">SMH2532-1</strain>
    </source>
</reference>
<dbReference type="InterPro" id="IPR006073">
    <property type="entry name" value="GTP-bd"/>
</dbReference>
<dbReference type="SUPFAM" id="SSF52540">
    <property type="entry name" value="P-loop containing nucleoside triphosphate hydrolases"/>
    <property type="match status" value="1"/>
</dbReference>
<evidence type="ECO:0000313" key="3">
    <source>
        <dbReference type="Proteomes" id="UP001174936"/>
    </source>
</evidence>
<gene>
    <name evidence="2" type="ORF">B0T16DRAFT_457474</name>
</gene>
<keyword evidence="3" id="KW-1185">Reference proteome</keyword>
<sequence length="221" mass="24555">MSAPFVVLLLGSVKSGKTTFVKSLLKAGVVDGPTTTCREYEVNLSGSAFMIIDTPGFDNSVRANLVVLRTIAEKLDETTKRKTNLKVNGVIYFHRITDLRLTGPAATQIEILEQICGKDFYPHVAFVTSMWNRINRKVDVSYDNLHKALGQKYSAWEFFQFTDGASAEKVLESLRGNAATTATLQLEKEVRASGSKASSVRKTKAGKRIEREMDRNRCTIL</sequence>
<organism evidence="2 3">
    <name type="scientific">Cercophora newfieldiana</name>
    <dbReference type="NCBI Taxonomy" id="92897"/>
    <lineage>
        <taxon>Eukaryota</taxon>
        <taxon>Fungi</taxon>
        <taxon>Dikarya</taxon>
        <taxon>Ascomycota</taxon>
        <taxon>Pezizomycotina</taxon>
        <taxon>Sordariomycetes</taxon>
        <taxon>Sordariomycetidae</taxon>
        <taxon>Sordariales</taxon>
        <taxon>Lasiosphaeriaceae</taxon>
        <taxon>Cercophora</taxon>
    </lineage>
</organism>
<accession>A0AA40CNF3</accession>
<comment type="caution">
    <text evidence="2">The sequence shown here is derived from an EMBL/GenBank/DDBJ whole genome shotgun (WGS) entry which is preliminary data.</text>
</comment>
<dbReference type="AlphaFoldDB" id="A0AA40CNF3"/>
<dbReference type="Gene3D" id="3.40.50.300">
    <property type="entry name" value="P-loop containing nucleotide triphosphate hydrolases"/>
    <property type="match status" value="1"/>
</dbReference>
<protein>
    <recommendedName>
        <fullName evidence="1">G domain-containing protein</fullName>
    </recommendedName>
</protein>